<gene>
    <name evidence="2" type="ORF">SAMN05216213_107157</name>
</gene>
<accession>A0A1H0WM82</accession>
<proteinExistence type="predicted"/>
<evidence type="ECO:0000259" key="1">
    <source>
        <dbReference type="Pfam" id="PF25135"/>
    </source>
</evidence>
<evidence type="ECO:0000313" key="3">
    <source>
        <dbReference type="Proteomes" id="UP000199460"/>
    </source>
</evidence>
<protein>
    <recommendedName>
        <fullName evidence="1">DUF7822 domain-containing protein</fullName>
    </recommendedName>
</protein>
<dbReference type="GeneID" id="300932149"/>
<dbReference type="Pfam" id="PF25135">
    <property type="entry name" value="DUF7822"/>
    <property type="match status" value="1"/>
</dbReference>
<name>A0A1H0WM82_9GAMM</name>
<dbReference type="EMBL" id="FNJJ01000007">
    <property type="protein sequence ID" value="SDP91416.1"/>
    <property type="molecule type" value="Genomic_DNA"/>
</dbReference>
<evidence type="ECO:0000313" key="2">
    <source>
        <dbReference type="EMBL" id="SDP91416.1"/>
    </source>
</evidence>
<dbReference type="Proteomes" id="UP000199460">
    <property type="component" value="Unassembled WGS sequence"/>
</dbReference>
<keyword evidence="3" id="KW-1185">Reference proteome</keyword>
<dbReference type="RefSeq" id="WP_244157943.1">
    <property type="nucleotide sequence ID" value="NZ_FNJJ01000007.1"/>
</dbReference>
<sequence>MTKGNRLATFAGATCLHLTSIGTIIVANRSYLYSTNVIPGPSAKTSGRKLIGIAEWNYDIPIVFKILLSGAPRTCPSSIWDNSEEIALIGDYASGVKNLEGFLSQIHLPEAQPLIAEALEFLHKPENQNQYLVLECGEIFDMGDAPLLEQNLALLEELNDLAPEMNRALQSLLPPPMAPPKPAGLLSRLLGRTPEPAPPAHDVMPSLYGLGLGNWSNILYFDFSDA</sequence>
<reference evidence="3" key="1">
    <citation type="submission" date="2016-10" db="EMBL/GenBank/DDBJ databases">
        <authorList>
            <person name="Varghese N."/>
            <person name="Submissions S."/>
        </authorList>
    </citation>
    <scope>NUCLEOTIDE SEQUENCE [LARGE SCALE GENOMIC DNA]</scope>
    <source>
        <strain evidence="3">JCM 18416</strain>
    </source>
</reference>
<dbReference type="InterPro" id="IPR056724">
    <property type="entry name" value="DUF7822"/>
</dbReference>
<organism evidence="2 3">
    <name type="scientific">Ectopseudomonas guguanensis</name>
    <dbReference type="NCBI Taxonomy" id="1198456"/>
    <lineage>
        <taxon>Bacteria</taxon>
        <taxon>Pseudomonadati</taxon>
        <taxon>Pseudomonadota</taxon>
        <taxon>Gammaproteobacteria</taxon>
        <taxon>Pseudomonadales</taxon>
        <taxon>Pseudomonadaceae</taxon>
        <taxon>Ectopseudomonas</taxon>
    </lineage>
</organism>
<feature type="domain" description="DUF7822" evidence="1">
    <location>
        <begin position="37"/>
        <end position="174"/>
    </location>
</feature>
<dbReference type="AlphaFoldDB" id="A0A1H0WM82"/>